<sequence length="248" mass="28556">MSTTAITLNKNTPRPADRLIDYRSFRLSKLKGEFSYLLYLIFWPVFGLAFLFMERFYTPKSWNVIYTGLDDLIPFCELFLIPYMFWFVYLVGTLGYTLLFNSDAFVRMMRFIIFTYTVTIIIYILYPNCQELRPEAFPRDNPLTRFIASFYEFDTNTNVCPSIHVIGSVAAMLAAWDTERFSSPGFKLSFGIAAFLISISTVFMKQHSIIDVIAAAALCAVGYAAVYLLPKIKYSRGLKEEKVNEKVS</sequence>
<evidence type="ECO:0000259" key="2">
    <source>
        <dbReference type="Pfam" id="PF01569"/>
    </source>
</evidence>
<proteinExistence type="predicted"/>
<dbReference type="EMBL" id="DVOL01000044">
    <property type="protein sequence ID" value="HIV10716.1"/>
    <property type="molecule type" value="Genomic_DNA"/>
</dbReference>
<reference evidence="3" key="2">
    <citation type="journal article" date="2021" name="PeerJ">
        <title>Extensive microbial diversity within the chicken gut microbiome revealed by metagenomics and culture.</title>
        <authorList>
            <person name="Gilroy R."/>
            <person name="Ravi A."/>
            <person name="Getino M."/>
            <person name="Pursley I."/>
            <person name="Horton D.L."/>
            <person name="Alikhan N.F."/>
            <person name="Baker D."/>
            <person name="Gharbi K."/>
            <person name="Hall N."/>
            <person name="Watson M."/>
            <person name="Adriaenssens E.M."/>
            <person name="Foster-Nyarko E."/>
            <person name="Jarju S."/>
            <person name="Secka A."/>
            <person name="Antonio M."/>
            <person name="Oren A."/>
            <person name="Chaudhuri R.R."/>
            <person name="La Ragione R."/>
            <person name="Hildebrand F."/>
            <person name="Pallen M.J."/>
        </authorList>
    </citation>
    <scope>NUCLEOTIDE SEQUENCE</scope>
    <source>
        <strain evidence="3">1370</strain>
    </source>
</reference>
<accession>A0A9D1NR56</accession>
<feature type="transmembrane region" description="Helical" evidence="1">
    <location>
        <begin position="185"/>
        <end position="203"/>
    </location>
</feature>
<dbReference type="InterPro" id="IPR036938">
    <property type="entry name" value="PAP2/HPO_sf"/>
</dbReference>
<dbReference type="SUPFAM" id="SSF48317">
    <property type="entry name" value="Acid phosphatase/Vanadium-dependent haloperoxidase"/>
    <property type="match status" value="1"/>
</dbReference>
<organism evidence="3 4">
    <name type="scientific">Candidatus Faeciplasma avium</name>
    <dbReference type="NCBI Taxonomy" id="2840798"/>
    <lineage>
        <taxon>Bacteria</taxon>
        <taxon>Bacillati</taxon>
        <taxon>Bacillota</taxon>
        <taxon>Clostridia</taxon>
        <taxon>Eubacteriales</taxon>
        <taxon>Oscillospiraceae</taxon>
        <taxon>Oscillospiraceae incertae sedis</taxon>
        <taxon>Candidatus Faeciplasma</taxon>
    </lineage>
</organism>
<dbReference type="Pfam" id="PF01569">
    <property type="entry name" value="PAP2"/>
    <property type="match status" value="1"/>
</dbReference>
<keyword evidence="1" id="KW-0472">Membrane</keyword>
<evidence type="ECO:0000256" key="1">
    <source>
        <dbReference type="SAM" id="Phobius"/>
    </source>
</evidence>
<gene>
    <name evidence="3" type="ORF">IAD28_03345</name>
</gene>
<reference evidence="3" key="1">
    <citation type="submission" date="2020-10" db="EMBL/GenBank/DDBJ databases">
        <authorList>
            <person name="Gilroy R."/>
        </authorList>
    </citation>
    <scope>NUCLEOTIDE SEQUENCE</scope>
    <source>
        <strain evidence="3">1370</strain>
    </source>
</reference>
<feature type="transmembrane region" description="Helical" evidence="1">
    <location>
        <begin position="72"/>
        <end position="96"/>
    </location>
</feature>
<protein>
    <submittedName>
        <fullName evidence="3">Phosphatase PAP2 family protein</fullName>
    </submittedName>
</protein>
<feature type="transmembrane region" description="Helical" evidence="1">
    <location>
        <begin position="209"/>
        <end position="229"/>
    </location>
</feature>
<evidence type="ECO:0000313" key="4">
    <source>
        <dbReference type="Proteomes" id="UP000823960"/>
    </source>
</evidence>
<dbReference type="InterPro" id="IPR000326">
    <property type="entry name" value="PAP2/HPO"/>
</dbReference>
<dbReference type="Proteomes" id="UP000823960">
    <property type="component" value="Unassembled WGS sequence"/>
</dbReference>
<keyword evidence="1" id="KW-0812">Transmembrane</keyword>
<comment type="caution">
    <text evidence="3">The sequence shown here is derived from an EMBL/GenBank/DDBJ whole genome shotgun (WGS) entry which is preliminary data.</text>
</comment>
<feature type="transmembrane region" description="Helical" evidence="1">
    <location>
        <begin position="34"/>
        <end position="52"/>
    </location>
</feature>
<dbReference type="Gene3D" id="1.20.144.10">
    <property type="entry name" value="Phosphatidic acid phosphatase type 2/haloperoxidase"/>
    <property type="match status" value="1"/>
</dbReference>
<dbReference type="AlphaFoldDB" id="A0A9D1NR56"/>
<feature type="domain" description="Phosphatidic acid phosphatase type 2/haloperoxidase" evidence="2">
    <location>
        <begin position="119"/>
        <end position="229"/>
    </location>
</feature>
<name>A0A9D1NR56_9FIRM</name>
<evidence type="ECO:0000313" key="3">
    <source>
        <dbReference type="EMBL" id="HIV10716.1"/>
    </source>
</evidence>
<keyword evidence="1" id="KW-1133">Transmembrane helix</keyword>